<dbReference type="EMBL" id="JAHYBZ010000015">
    <property type="protein sequence ID" value="MBW6401851.1"/>
    <property type="molecule type" value="Genomic_DNA"/>
</dbReference>
<dbReference type="RefSeq" id="WP_219766718.1">
    <property type="nucleotide sequence ID" value="NZ_JAHYBZ010000015.1"/>
</dbReference>
<comment type="caution">
    <text evidence="1">The sequence shown here is derived from an EMBL/GenBank/DDBJ whole genome shotgun (WGS) entry which is preliminary data.</text>
</comment>
<protein>
    <submittedName>
        <fullName evidence="1">Uncharacterized protein</fullName>
    </submittedName>
</protein>
<keyword evidence="2" id="KW-1185">Reference proteome</keyword>
<sequence length="72" mass="7287">MRIEHATLDGTIVVTEVPDEPGSAEPSGSTAPSIESLAAALQVIAERVGMSKAEVETLVGSPRAIASADELG</sequence>
<reference evidence="1 2" key="1">
    <citation type="submission" date="2021-07" db="EMBL/GenBank/DDBJ databases">
        <authorList>
            <person name="So Y."/>
        </authorList>
    </citation>
    <scope>NUCLEOTIDE SEQUENCE [LARGE SCALE GENOMIC DNA]</scope>
    <source>
        <strain evidence="1 2">HJA6</strain>
    </source>
</reference>
<organism evidence="1 2">
    <name type="scientific">Roseomonas alba</name>
    <dbReference type="NCBI Taxonomy" id="2846776"/>
    <lineage>
        <taxon>Bacteria</taxon>
        <taxon>Pseudomonadati</taxon>
        <taxon>Pseudomonadota</taxon>
        <taxon>Alphaproteobacteria</taxon>
        <taxon>Acetobacterales</taxon>
        <taxon>Roseomonadaceae</taxon>
        <taxon>Roseomonas</taxon>
    </lineage>
</organism>
<accession>A0ABS7AHS6</accession>
<dbReference type="Proteomes" id="UP001196565">
    <property type="component" value="Unassembled WGS sequence"/>
</dbReference>
<gene>
    <name evidence="1" type="ORF">KPL78_28650</name>
</gene>
<name>A0ABS7AHS6_9PROT</name>
<proteinExistence type="predicted"/>
<evidence type="ECO:0000313" key="2">
    <source>
        <dbReference type="Proteomes" id="UP001196565"/>
    </source>
</evidence>
<evidence type="ECO:0000313" key="1">
    <source>
        <dbReference type="EMBL" id="MBW6401851.1"/>
    </source>
</evidence>